<dbReference type="EMBL" id="FMXE01000014">
    <property type="protein sequence ID" value="SDA78489.1"/>
    <property type="molecule type" value="Genomic_DNA"/>
</dbReference>
<dbReference type="OrthoDB" id="1492733at2"/>
<name>A0A1G5Y754_9BACT</name>
<accession>A0A1G5Y754</accession>
<keyword evidence="1" id="KW-0175">Coiled coil</keyword>
<protein>
    <submittedName>
        <fullName evidence="3">Uncharacterized protein</fullName>
    </submittedName>
</protein>
<dbReference type="RefSeq" id="WP_092730095.1">
    <property type="nucleotide sequence ID" value="NZ_FMXE01000014.1"/>
</dbReference>
<gene>
    <name evidence="3" type="ORF">SAMN03080617_02313</name>
</gene>
<dbReference type="AlphaFoldDB" id="A0A1G5Y754"/>
<evidence type="ECO:0000256" key="1">
    <source>
        <dbReference type="SAM" id="Coils"/>
    </source>
</evidence>
<feature type="signal peptide" evidence="2">
    <location>
        <begin position="1"/>
        <end position="17"/>
    </location>
</feature>
<dbReference type="InterPro" id="IPR011990">
    <property type="entry name" value="TPR-like_helical_dom_sf"/>
</dbReference>
<proteinExistence type="predicted"/>
<dbReference type="STRING" id="279824.SAMN03080617_02313"/>
<dbReference type="SUPFAM" id="SSF48452">
    <property type="entry name" value="TPR-like"/>
    <property type="match status" value="1"/>
</dbReference>
<keyword evidence="2" id="KW-0732">Signal</keyword>
<feature type="coiled-coil region" evidence="1">
    <location>
        <begin position="257"/>
        <end position="308"/>
    </location>
</feature>
<reference evidence="4" key="1">
    <citation type="submission" date="2016-10" db="EMBL/GenBank/DDBJ databases">
        <authorList>
            <person name="Varghese N."/>
            <person name="Submissions S."/>
        </authorList>
    </citation>
    <scope>NUCLEOTIDE SEQUENCE [LARGE SCALE GENOMIC DNA]</scope>
    <source>
        <strain evidence="4">DSM 22703</strain>
    </source>
</reference>
<feature type="chain" id="PRO_5011471779" evidence="2">
    <location>
        <begin position="18"/>
        <end position="1103"/>
    </location>
</feature>
<dbReference type="Gene3D" id="1.25.40.10">
    <property type="entry name" value="Tetratricopeptide repeat domain"/>
    <property type="match status" value="1"/>
</dbReference>
<dbReference type="Proteomes" id="UP000198756">
    <property type="component" value="Unassembled WGS sequence"/>
</dbReference>
<sequence length="1103" mass="124112">MKTALLLVLLIVAPFWAYTQSSCDPDQYTLAWSKATDFYERSGPNQVNKQLTANFDSKKMQPRMGTALGWLQRKTQGLAGAISTSSYQNFYPGNSHPDALYTNAWYQATGRLGYYYLRTSSHYLTCVDNNPIEIPGPAWIDIQFNYFNQFAKPVQTTDKEGVIVPVQLDGRPVFSVPEKHSSNGRIDNYEFPGEVPDYVVDYSRMWFYHAFVLRNSDKPLFISVTQRDYLNYYLKQMERFYLDFKKILGQSVPTNSLQDILAEKDARIAEIKRLTEEGAYGYSKDNLANRLQKAEEFYQTKLEEEKSKTSGGNSEVDQEYQESVRLIEDYLNSEPESILSKAISEIETKPTHEISLTASVLEKLKAPKPERGWSKNTQFAFINPEYFDKSLAPDVPQFIAVEITNNENRHKHLNELAYRLRKDWDFAELLQLLGNTGPQTFLATAEAKPKGGDNFLDKLDELTPLGFVLPPLSMPMGGMLGDVFPKRSYSSQKLTIQFPERSPALDALPKDQTQAEYIKYLESLKTSVEGAMSGQSLSASDNLVKTQKISTSEDYSRNAIGVWLSGNPSIALHLHSKASLVDPENGLSANNFAVHLQKSGYPEKALPILNYWLNRYPENSLVLGNAASAYYFLGDIQSAMKLAQKTVELDSLHPNANKILAFGHYRAGNKKLCAGALGRSLKSSYDEEAVALLQEVDPDWDISDLIYEGRKKKSALKLLDEFRLPAPISSLDEAEDQAETIEKALSSIAGTLEGIQRQKEKNEQDPTKAPFDLSRIAQAVMNQGSFTELQLLAQTVVTESWNTYQKQYGEEGQYLEKKLEQDYSNFQVALGEIMKKRNQQMANLQGGTPEEETKLMQIQKEACMAQNKIVNDYLNATYQTIRPFASRMELISREHFNTLAYWMPIWMQSTEAADVLGLQYNYLQDIRNILVQYPIYFPQDCDIFSTDEEEEILGPLMVWEDKFCPIKFVVGMGVAKAGLTCNTISISGGEGIQGEIEFKLNENWDSVEEITVGGGIGASWNLGARGIFEVEAGVGNKGYLKFGRNSATKEWMYTPIDIGAKTEINAVGKVAKYELEVKVVEMSIGLRSGVKADGLISQLPILK</sequence>
<organism evidence="3 4">
    <name type="scientific">Algoriphagus alkaliphilus</name>
    <dbReference type="NCBI Taxonomy" id="279824"/>
    <lineage>
        <taxon>Bacteria</taxon>
        <taxon>Pseudomonadati</taxon>
        <taxon>Bacteroidota</taxon>
        <taxon>Cytophagia</taxon>
        <taxon>Cytophagales</taxon>
        <taxon>Cyclobacteriaceae</taxon>
        <taxon>Algoriphagus</taxon>
    </lineage>
</organism>
<keyword evidence="4" id="KW-1185">Reference proteome</keyword>
<evidence type="ECO:0000256" key="2">
    <source>
        <dbReference type="SAM" id="SignalP"/>
    </source>
</evidence>
<evidence type="ECO:0000313" key="4">
    <source>
        <dbReference type="Proteomes" id="UP000198756"/>
    </source>
</evidence>
<evidence type="ECO:0000313" key="3">
    <source>
        <dbReference type="EMBL" id="SDA78489.1"/>
    </source>
</evidence>